<keyword evidence="1" id="KW-0472">Membrane</keyword>
<evidence type="ECO:0000256" key="1">
    <source>
        <dbReference type="SAM" id="Phobius"/>
    </source>
</evidence>
<keyword evidence="3" id="KW-1185">Reference proteome</keyword>
<sequence>MKIIGAISGFFLTDFLFHLIDAFAVGLKAETPAGRIGAVFFGVLVLLVLMFFFYRYFSKAFFNGFTVATGLFLSFDIIVFHWIFKLHRITMGPEANWIEPLFVVFGIVIVYFGIKQEKLLSRQENINKNITI</sequence>
<dbReference type="InterPro" id="IPR018719">
    <property type="entry name" value="DUF2243_membrane"/>
</dbReference>
<reference evidence="2 3" key="1">
    <citation type="submission" date="2021-01" db="EMBL/GenBank/DDBJ databases">
        <title>Genomic Encyclopedia of Type Strains, Phase IV (KMG-IV): sequencing the most valuable type-strain genomes for metagenomic binning, comparative biology and taxonomic classification.</title>
        <authorList>
            <person name="Goeker M."/>
        </authorList>
    </citation>
    <scope>NUCLEOTIDE SEQUENCE [LARGE SCALE GENOMIC DNA]</scope>
    <source>
        <strain evidence="2 3">DSM 105482</strain>
    </source>
</reference>
<proteinExistence type="predicted"/>
<evidence type="ECO:0000313" key="3">
    <source>
        <dbReference type="Proteomes" id="UP000823486"/>
    </source>
</evidence>
<evidence type="ECO:0000313" key="2">
    <source>
        <dbReference type="EMBL" id="MBM7692203.1"/>
    </source>
</evidence>
<dbReference type="RefSeq" id="WP_204541161.1">
    <property type="nucleotide sequence ID" value="NZ_JAFBFI010000005.1"/>
</dbReference>
<comment type="caution">
    <text evidence="2">The sequence shown here is derived from an EMBL/GenBank/DDBJ whole genome shotgun (WGS) entry which is preliminary data.</text>
</comment>
<organism evidence="2 3">
    <name type="scientific">Peribacillus deserti</name>
    <dbReference type="NCBI Taxonomy" id="673318"/>
    <lineage>
        <taxon>Bacteria</taxon>
        <taxon>Bacillati</taxon>
        <taxon>Bacillota</taxon>
        <taxon>Bacilli</taxon>
        <taxon>Bacillales</taxon>
        <taxon>Bacillaceae</taxon>
        <taxon>Peribacillus</taxon>
    </lineage>
</organism>
<keyword evidence="1" id="KW-1133">Transmembrane helix</keyword>
<feature type="transmembrane region" description="Helical" evidence="1">
    <location>
        <begin position="61"/>
        <end position="84"/>
    </location>
</feature>
<dbReference type="EMBL" id="JAFBFI010000005">
    <property type="protein sequence ID" value="MBM7692203.1"/>
    <property type="molecule type" value="Genomic_DNA"/>
</dbReference>
<name>A0ABS2QGC4_9BACI</name>
<dbReference type="Pfam" id="PF10002">
    <property type="entry name" value="DUF2243"/>
    <property type="match status" value="1"/>
</dbReference>
<gene>
    <name evidence="2" type="ORF">JOC77_001630</name>
</gene>
<feature type="transmembrane region" description="Helical" evidence="1">
    <location>
        <begin position="32"/>
        <end position="54"/>
    </location>
</feature>
<feature type="transmembrane region" description="Helical" evidence="1">
    <location>
        <begin position="96"/>
        <end position="114"/>
    </location>
</feature>
<dbReference type="Proteomes" id="UP000823486">
    <property type="component" value="Unassembled WGS sequence"/>
</dbReference>
<keyword evidence="1" id="KW-0812">Transmembrane</keyword>
<accession>A0ABS2QGC4</accession>
<protein>
    <submittedName>
        <fullName evidence="2">Membrane protein</fullName>
    </submittedName>
</protein>